<evidence type="ECO:0000313" key="3">
    <source>
        <dbReference type="WBParaSite" id="BTMF_0000145001-mRNA-1"/>
    </source>
</evidence>
<dbReference type="WBParaSite" id="BTMF_0000145001-mRNA-1">
    <property type="protein sequence ID" value="BTMF_0000145001-mRNA-1"/>
    <property type="gene ID" value="BTMF_0000145001"/>
</dbReference>
<organism evidence="3">
    <name type="scientific">Brugia timori</name>
    <dbReference type="NCBI Taxonomy" id="42155"/>
    <lineage>
        <taxon>Eukaryota</taxon>
        <taxon>Metazoa</taxon>
        <taxon>Ecdysozoa</taxon>
        <taxon>Nematoda</taxon>
        <taxon>Chromadorea</taxon>
        <taxon>Rhabditida</taxon>
        <taxon>Spirurina</taxon>
        <taxon>Spiruromorpha</taxon>
        <taxon>Filarioidea</taxon>
        <taxon>Onchocercidae</taxon>
        <taxon>Brugia</taxon>
    </lineage>
</organism>
<gene>
    <name evidence="1" type="ORF">BTMF_LOCUS792</name>
</gene>
<protein>
    <submittedName>
        <fullName evidence="3">Integron gene cassette protein</fullName>
    </submittedName>
</protein>
<name>A0A0R3Q560_9BILA</name>
<dbReference type="AlphaFoldDB" id="A0A0R3Q560"/>
<reference evidence="1 2" key="2">
    <citation type="submission" date="2018-11" db="EMBL/GenBank/DDBJ databases">
        <authorList>
            <consortium name="Pathogen Informatics"/>
        </authorList>
    </citation>
    <scope>NUCLEOTIDE SEQUENCE [LARGE SCALE GENOMIC DNA]</scope>
</reference>
<evidence type="ECO:0000313" key="2">
    <source>
        <dbReference type="Proteomes" id="UP000280834"/>
    </source>
</evidence>
<evidence type="ECO:0000313" key="1">
    <source>
        <dbReference type="EMBL" id="VDO08632.1"/>
    </source>
</evidence>
<sequence>HDRLGRLQVAQLGHACSRQHAAEGRGRDAHAAGNARLQQPTLAQLDDEQGLARVDSPGRACWLGRGIGQGGSPPAKYRPSSFLAVGAVTPCEAAALTASKPSKVICLTISTRRAKVSRACLWVFIRLGALGGLGVWRLPVSQTQSG</sequence>
<accession>A0A0R3Q560</accession>
<dbReference type="Proteomes" id="UP000280834">
    <property type="component" value="Unassembled WGS sequence"/>
</dbReference>
<dbReference type="EMBL" id="UZAG01000496">
    <property type="protein sequence ID" value="VDO08632.1"/>
    <property type="molecule type" value="Genomic_DNA"/>
</dbReference>
<proteinExistence type="predicted"/>
<keyword evidence="2" id="KW-1185">Reference proteome</keyword>
<reference evidence="3" key="1">
    <citation type="submission" date="2017-02" db="UniProtKB">
        <authorList>
            <consortium name="WormBaseParasite"/>
        </authorList>
    </citation>
    <scope>IDENTIFICATION</scope>
</reference>